<evidence type="ECO:0000256" key="3">
    <source>
        <dbReference type="ARBA" id="ARBA00023010"/>
    </source>
</evidence>
<keyword evidence="4" id="KW-0906">Nuclear pore complex</keyword>
<keyword evidence="4" id="KW-0509">mRNA transport</keyword>
<accession>S7WAJ8</accession>
<dbReference type="AlphaFoldDB" id="S7WAJ8"/>
<dbReference type="Pfam" id="PF05172">
    <property type="entry name" value="RRM_Nup35"/>
    <property type="match status" value="1"/>
</dbReference>
<keyword evidence="8" id="KW-1185">Reference proteome</keyword>
<dbReference type="OrthoDB" id="1733656at2759"/>
<evidence type="ECO:0000259" key="6">
    <source>
        <dbReference type="Pfam" id="PF05172"/>
    </source>
</evidence>
<keyword evidence="5" id="KW-1133">Transmembrane helix</keyword>
<keyword evidence="2" id="KW-0653">Protein transport</keyword>
<dbReference type="InterPro" id="IPR007846">
    <property type="entry name" value="RRM_NUP35_dom"/>
</dbReference>
<dbReference type="InParanoid" id="S7WAJ8"/>
<dbReference type="InterPro" id="IPR012677">
    <property type="entry name" value="Nucleotide-bd_a/b_plait_sf"/>
</dbReference>
<evidence type="ECO:0000256" key="1">
    <source>
        <dbReference type="ARBA" id="ARBA00004567"/>
    </source>
</evidence>
<evidence type="ECO:0000256" key="5">
    <source>
        <dbReference type="SAM" id="Phobius"/>
    </source>
</evidence>
<dbReference type="EMBL" id="ATCN01000570">
    <property type="protein sequence ID" value="EPR78767.1"/>
    <property type="molecule type" value="Genomic_DNA"/>
</dbReference>
<evidence type="ECO:0000313" key="8">
    <source>
        <dbReference type="Proteomes" id="UP000014978"/>
    </source>
</evidence>
<evidence type="ECO:0000256" key="2">
    <source>
        <dbReference type="ARBA" id="ARBA00022927"/>
    </source>
</evidence>
<keyword evidence="4" id="KW-0539">Nucleus</keyword>
<comment type="subcellular location">
    <subcellularLocation>
        <location evidence="1">Nucleus</location>
        <location evidence="1">Nuclear pore complex</location>
    </subcellularLocation>
</comment>
<dbReference type="Gene3D" id="3.30.70.330">
    <property type="match status" value="1"/>
</dbReference>
<evidence type="ECO:0000256" key="4">
    <source>
        <dbReference type="ARBA" id="ARBA00023132"/>
    </source>
</evidence>
<dbReference type="GO" id="GO:0003676">
    <property type="term" value="F:nucleic acid binding"/>
    <property type="evidence" value="ECO:0007669"/>
    <property type="project" value="InterPro"/>
</dbReference>
<dbReference type="GO" id="GO:0015031">
    <property type="term" value="P:protein transport"/>
    <property type="evidence" value="ECO:0007669"/>
    <property type="project" value="UniProtKB-KW"/>
</dbReference>
<feature type="transmembrane region" description="Helical" evidence="5">
    <location>
        <begin position="12"/>
        <end position="32"/>
    </location>
</feature>
<keyword evidence="5" id="KW-0812">Transmembrane</keyword>
<dbReference type="InterPro" id="IPR035979">
    <property type="entry name" value="RBD_domain_sf"/>
</dbReference>
<dbReference type="HOGENOM" id="CLU_128908_0_0_1"/>
<dbReference type="OMA" id="YGKNWIN"/>
<keyword evidence="5" id="KW-0472">Membrane</keyword>
<evidence type="ECO:0000313" key="7">
    <source>
        <dbReference type="EMBL" id="EPR78767.1"/>
    </source>
</evidence>
<dbReference type="VEuPathDB" id="MicrosporidiaDB:SLOPH_2106"/>
<sequence length="179" mass="21561">MIYILSLPYSLLFYIYLLYLFYILYYFIFIFLKNYLPMNKDTYYPSLFKKQKKQILNENDKFTYPCSIPLNTYYEDDRYNVVNKVEKEYITVFGFSSENTEKIVELIKTKGSIKNMEYGRNYVNVTFEDVNDYEDVISMNRTMVEGEYIGVFRNNMVSRGNIKKKEKGLISKMLEYLFG</sequence>
<dbReference type="SUPFAM" id="SSF54928">
    <property type="entry name" value="RNA-binding domain, RBD"/>
    <property type="match status" value="1"/>
</dbReference>
<proteinExistence type="predicted"/>
<keyword evidence="2" id="KW-0813">Transport</keyword>
<organism evidence="7 8">
    <name type="scientific">Spraguea lophii (strain 42_110)</name>
    <name type="common">Microsporidian parasite</name>
    <dbReference type="NCBI Taxonomy" id="1358809"/>
    <lineage>
        <taxon>Eukaryota</taxon>
        <taxon>Fungi</taxon>
        <taxon>Fungi incertae sedis</taxon>
        <taxon>Microsporidia</taxon>
        <taxon>Spragueidae</taxon>
        <taxon>Spraguea</taxon>
    </lineage>
</organism>
<dbReference type="GO" id="GO:0005643">
    <property type="term" value="C:nuclear pore"/>
    <property type="evidence" value="ECO:0007669"/>
    <property type="project" value="UniProtKB-SubCell"/>
</dbReference>
<name>S7WAJ8_SPRLO</name>
<protein>
    <recommendedName>
        <fullName evidence="6">RRM Nup35-type domain-containing protein</fullName>
    </recommendedName>
</protein>
<gene>
    <name evidence="7" type="ORF">SLOPH_2106</name>
</gene>
<dbReference type="Proteomes" id="UP000014978">
    <property type="component" value="Unassembled WGS sequence"/>
</dbReference>
<reference evidence="8" key="1">
    <citation type="journal article" date="2013" name="PLoS Genet.">
        <title>The genome of Spraguea lophii and the basis of host-microsporidian interactions.</title>
        <authorList>
            <person name="Campbell S.E."/>
            <person name="Williams T.A."/>
            <person name="Yousuf A."/>
            <person name="Soanes D.M."/>
            <person name="Paszkiewicz K.H."/>
            <person name="Williams B.A.P."/>
        </authorList>
    </citation>
    <scope>NUCLEOTIDE SEQUENCE [LARGE SCALE GENOMIC DNA]</scope>
    <source>
        <strain evidence="8">42_110</strain>
    </source>
</reference>
<comment type="caution">
    <text evidence="7">The sequence shown here is derived from an EMBL/GenBank/DDBJ whole genome shotgun (WGS) entry which is preliminary data.</text>
</comment>
<feature type="domain" description="RRM Nup35-type" evidence="6">
    <location>
        <begin position="84"/>
        <end position="154"/>
    </location>
</feature>
<keyword evidence="3" id="KW-0811">Translocation</keyword>